<feature type="transmembrane region" description="Helical" evidence="7">
    <location>
        <begin position="67"/>
        <end position="92"/>
    </location>
</feature>
<keyword evidence="4 7" id="KW-0812">Transmembrane</keyword>
<evidence type="ECO:0000259" key="8">
    <source>
        <dbReference type="PROSITE" id="PS50928"/>
    </source>
</evidence>
<comment type="caution">
    <text evidence="9">The sequence shown here is derived from an EMBL/GenBank/DDBJ whole genome shotgun (WGS) entry which is preliminary data.</text>
</comment>
<proteinExistence type="inferred from homology"/>
<feature type="domain" description="ABC transmembrane type-1" evidence="8">
    <location>
        <begin position="67"/>
        <end position="280"/>
    </location>
</feature>
<dbReference type="PROSITE" id="PS50928">
    <property type="entry name" value="ABC_TM1"/>
    <property type="match status" value="1"/>
</dbReference>
<reference evidence="9" key="1">
    <citation type="journal article" date="2014" name="Int. J. Syst. Evol. Microbiol.">
        <title>Complete genome sequence of Corynebacterium casei LMG S-19264T (=DSM 44701T), isolated from a smear-ripened cheese.</title>
        <authorList>
            <consortium name="US DOE Joint Genome Institute (JGI-PGF)"/>
            <person name="Walter F."/>
            <person name="Albersmeier A."/>
            <person name="Kalinowski J."/>
            <person name="Ruckert C."/>
        </authorList>
    </citation>
    <scope>NUCLEOTIDE SEQUENCE</scope>
    <source>
        <strain evidence="9">JCM 18487</strain>
    </source>
</reference>
<keyword evidence="3" id="KW-1003">Cell membrane</keyword>
<dbReference type="InterPro" id="IPR051393">
    <property type="entry name" value="ABC_transporter_permease"/>
</dbReference>
<organism evidence="9 10">
    <name type="scientific">Alicyclobacillus cellulosilyticus</name>
    <dbReference type="NCBI Taxonomy" id="1003997"/>
    <lineage>
        <taxon>Bacteria</taxon>
        <taxon>Bacillati</taxon>
        <taxon>Bacillota</taxon>
        <taxon>Bacilli</taxon>
        <taxon>Bacillales</taxon>
        <taxon>Alicyclobacillaceae</taxon>
        <taxon>Alicyclobacillus</taxon>
    </lineage>
</organism>
<dbReference type="GO" id="GO:0005886">
    <property type="term" value="C:plasma membrane"/>
    <property type="evidence" value="ECO:0007669"/>
    <property type="project" value="UniProtKB-SubCell"/>
</dbReference>
<dbReference type="PANTHER" id="PTHR30193">
    <property type="entry name" value="ABC TRANSPORTER PERMEASE PROTEIN"/>
    <property type="match status" value="1"/>
</dbReference>
<keyword evidence="10" id="KW-1185">Reference proteome</keyword>
<evidence type="ECO:0000313" key="10">
    <source>
        <dbReference type="Proteomes" id="UP000637695"/>
    </source>
</evidence>
<dbReference type="RefSeq" id="WP_188882410.1">
    <property type="nucleotide sequence ID" value="NZ_BMOY01000025.1"/>
</dbReference>
<dbReference type="Proteomes" id="UP000637695">
    <property type="component" value="Unassembled WGS sequence"/>
</dbReference>
<dbReference type="InterPro" id="IPR000515">
    <property type="entry name" value="MetI-like"/>
</dbReference>
<dbReference type="CDD" id="cd06261">
    <property type="entry name" value="TM_PBP2"/>
    <property type="match status" value="1"/>
</dbReference>
<keyword evidence="5 7" id="KW-1133">Transmembrane helix</keyword>
<dbReference type="Gene3D" id="1.10.3720.10">
    <property type="entry name" value="MetI-like"/>
    <property type="match status" value="1"/>
</dbReference>
<feature type="transmembrane region" description="Helical" evidence="7">
    <location>
        <begin position="12"/>
        <end position="30"/>
    </location>
</feature>
<evidence type="ECO:0000313" key="9">
    <source>
        <dbReference type="EMBL" id="GGJ08421.1"/>
    </source>
</evidence>
<feature type="transmembrane region" description="Helical" evidence="7">
    <location>
        <begin position="153"/>
        <end position="176"/>
    </location>
</feature>
<feature type="transmembrane region" description="Helical" evidence="7">
    <location>
        <begin position="253"/>
        <end position="279"/>
    </location>
</feature>
<evidence type="ECO:0000256" key="4">
    <source>
        <dbReference type="ARBA" id="ARBA00022692"/>
    </source>
</evidence>
<dbReference type="Pfam" id="PF00528">
    <property type="entry name" value="BPD_transp_1"/>
    <property type="match status" value="1"/>
</dbReference>
<reference evidence="9" key="2">
    <citation type="submission" date="2020-09" db="EMBL/GenBank/DDBJ databases">
        <authorList>
            <person name="Sun Q."/>
            <person name="Ohkuma M."/>
        </authorList>
    </citation>
    <scope>NUCLEOTIDE SEQUENCE</scope>
    <source>
        <strain evidence="9">JCM 18487</strain>
    </source>
</reference>
<dbReference type="AlphaFoldDB" id="A0A917NKW8"/>
<comment type="similarity">
    <text evidence="7">Belongs to the binding-protein-dependent transport system permease family.</text>
</comment>
<feature type="transmembrane region" description="Helical" evidence="7">
    <location>
        <begin position="104"/>
        <end position="124"/>
    </location>
</feature>
<protein>
    <submittedName>
        <fullName evidence="9">Sugar ABC transporter permease</fullName>
    </submittedName>
</protein>
<sequence length="291" mass="32769">MNMVRRSPATYMMLLPFFVLYMYFTFYPIVKGFIISLQDYQILGEKTFVGWQNYRQLFADPTFWASVWHTVLFTLLSVPILVIVGFLLALLVNVPMRGQTFFRAVFFMPMILSVSVVSSVWTAILGSYGGLVDALLNAIGVKQQIFWLTDSKLAWVSILLITTWWTAGFNMVLYLAGLQEIPAEHYEAATIDGANAWQRLRYITIPGLRRVTVLVVFLQIIASFKVFAQVYLVTGGGPAGATRTLIQYIYEHAFNQFLFGPGAAASYVLFAMIFIVSLLQLRLISSAEQGG</sequence>
<dbReference type="GO" id="GO:0055085">
    <property type="term" value="P:transmembrane transport"/>
    <property type="evidence" value="ECO:0007669"/>
    <property type="project" value="InterPro"/>
</dbReference>
<gene>
    <name evidence="9" type="ORF">GCM10010885_16920</name>
</gene>
<evidence type="ECO:0000256" key="3">
    <source>
        <dbReference type="ARBA" id="ARBA00022475"/>
    </source>
</evidence>
<dbReference type="SUPFAM" id="SSF161098">
    <property type="entry name" value="MetI-like"/>
    <property type="match status" value="1"/>
</dbReference>
<evidence type="ECO:0000256" key="2">
    <source>
        <dbReference type="ARBA" id="ARBA00022448"/>
    </source>
</evidence>
<evidence type="ECO:0000256" key="6">
    <source>
        <dbReference type="ARBA" id="ARBA00023136"/>
    </source>
</evidence>
<evidence type="ECO:0000256" key="5">
    <source>
        <dbReference type="ARBA" id="ARBA00022989"/>
    </source>
</evidence>
<keyword evidence="2 7" id="KW-0813">Transport</keyword>
<dbReference type="PANTHER" id="PTHR30193:SF37">
    <property type="entry name" value="INNER MEMBRANE ABC TRANSPORTER PERMEASE PROTEIN YCJO"/>
    <property type="match status" value="1"/>
</dbReference>
<evidence type="ECO:0000256" key="7">
    <source>
        <dbReference type="RuleBase" id="RU363032"/>
    </source>
</evidence>
<accession>A0A917NKW8</accession>
<name>A0A917NKW8_9BACL</name>
<evidence type="ECO:0000256" key="1">
    <source>
        <dbReference type="ARBA" id="ARBA00004651"/>
    </source>
</evidence>
<feature type="transmembrane region" description="Helical" evidence="7">
    <location>
        <begin position="211"/>
        <end position="233"/>
    </location>
</feature>
<dbReference type="EMBL" id="BMOY01000025">
    <property type="protein sequence ID" value="GGJ08421.1"/>
    <property type="molecule type" value="Genomic_DNA"/>
</dbReference>
<comment type="subcellular location">
    <subcellularLocation>
        <location evidence="1 7">Cell membrane</location>
        <topology evidence="1 7">Multi-pass membrane protein</topology>
    </subcellularLocation>
</comment>
<dbReference type="InterPro" id="IPR035906">
    <property type="entry name" value="MetI-like_sf"/>
</dbReference>
<keyword evidence="6 7" id="KW-0472">Membrane</keyword>